<reference evidence="1" key="1">
    <citation type="submission" date="2020-08" db="EMBL/GenBank/DDBJ databases">
        <title>Multicomponent nature underlies the extraordinary mechanical properties of spider dragline silk.</title>
        <authorList>
            <person name="Kono N."/>
            <person name="Nakamura H."/>
            <person name="Mori M."/>
            <person name="Yoshida Y."/>
            <person name="Ohtoshi R."/>
            <person name="Malay A.D."/>
            <person name="Moran D.A.P."/>
            <person name="Tomita M."/>
            <person name="Numata K."/>
            <person name="Arakawa K."/>
        </authorList>
    </citation>
    <scope>NUCLEOTIDE SEQUENCE</scope>
</reference>
<evidence type="ECO:0000313" key="2">
    <source>
        <dbReference type="Proteomes" id="UP000886998"/>
    </source>
</evidence>
<protein>
    <submittedName>
        <fullName evidence="1">Uncharacterized protein</fullName>
    </submittedName>
</protein>
<name>A0A8X6WPL0_9ARAC</name>
<organism evidence="1 2">
    <name type="scientific">Trichonephila inaurata madagascariensis</name>
    <dbReference type="NCBI Taxonomy" id="2747483"/>
    <lineage>
        <taxon>Eukaryota</taxon>
        <taxon>Metazoa</taxon>
        <taxon>Ecdysozoa</taxon>
        <taxon>Arthropoda</taxon>
        <taxon>Chelicerata</taxon>
        <taxon>Arachnida</taxon>
        <taxon>Araneae</taxon>
        <taxon>Araneomorphae</taxon>
        <taxon>Entelegynae</taxon>
        <taxon>Araneoidea</taxon>
        <taxon>Nephilidae</taxon>
        <taxon>Trichonephila</taxon>
        <taxon>Trichonephila inaurata</taxon>
    </lineage>
</organism>
<gene>
    <name evidence="1" type="ORF">TNIN_291221</name>
</gene>
<sequence length="107" mass="12256">MENPSPCTPPPRMQSALCHSSDKLADHMRQSSFPSNNVHIRALKANLRGESYYMGDLSPFKVHSLMQRGNLWKLIWRSYVCKNSIKPRPQLISNRCNMCNLAITIIL</sequence>
<dbReference type="Proteomes" id="UP000886998">
    <property type="component" value="Unassembled WGS sequence"/>
</dbReference>
<proteinExistence type="predicted"/>
<keyword evidence="2" id="KW-1185">Reference proteome</keyword>
<evidence type="ECO:0000313" key="1">
    <source>
        <dbReference type="EMBL" id="GFY39052.1"/>
    </source>
</evidence>
<dbReference type="EMBL" id="BMAV01001178">
    <property type="protein sequence ID" value="GFY39052.1"/>
    <property type="molecule type" value="Genomic_DNA"/>
</dbReference>
<comment type="caution">
    <text evidence="1">The sequence shown here is derived from an EMBL/GenBank/DDBJ whole genome shotgun (WGS) entry which is preliminary data.</text>
</comment>
<dbReference type="OrthoDB" id="10272066at2759"/>
<accession>A0A8X6WPL0</accession>
<dbReference type="AlphaFoldDB" id="A0A8X6WPL0"/>